<accession>A0A7V7QMX1</accession>
<dbReference type="EMBL" id="WAGX01000004">
    <property type="protein sequence ID" value="KAB1439683.1"/>
    <property type="molecule type" value="Genomic_DNA"/>
</dbReference>
<dbReference type="SUPFAM" id="SSF48239">
    <property type="entry name" value="Terpenoid cyclases/Protein prenyltransferases"/>
    <property type="match status" value="1"/>
</dbReference>
<evidence type="ECO:0000313" key="2">
    <source>
        <dbReference type="Proteomes" id="UP000461768"/>
    </source>
</evidence>
<dbReference type="AlphaFoldDB" id="A0A7V7QMX1"/>
<evidence type="ECO:0000313" key="1">
    <source>
        <dbReference type="EMBL" id="KAB1439683.1"/>
    </source>
</evidence>
<dbReference type="OrthoDB" id="3286086at2"/>
<name>A0A7V7QMX1_9FIRM</name>
<organism evidence="1 2">
    <name type="scientific">Candidatus Galacturonatibacter soehngenii</name>
    <dbReference type="NCBI Taxonomy" id="2307010"/>
    <lineage>
        <taxon>Bacteria</taxon>
        <taxon>Bacillati</taxon>
        <taxon>Bacillota</taxon>
        <taxon>Clostridia</taxon>
        <taxon>Lachnospirales</taxon>
        <taxon>Lachnospiraceae</taxon>
        <taxon>Candidatus Galacturonatibacter</taxon>
    </lineage>
</organism>
<dbReference type="Gene3D" id="1.50.10.20">
    <property type="match status" value="1"/>
</dbReference>
<proteinExistence type="predicted"/>
<dbReference type="InterPro" id="IPR008930">
    <property type="entry name" value="Terpenoid_cyclase/PrenylTrfase"/>
</dbReference>
<sequence length="311" mass="36879">MKMLTYQDYQRVRKWVYRYARYLDITRWQYHFEHGSKQDVLEALLFYQNADGGFGHALECDCWNPNSTPVSTFMAWNILKEIGYDKKDNPVIKSMLKYLEQGDFWNEKGCLWSIPSNNQYPVQPWYLYPNAPWFPKDWPPQNYTNGDFVQFVMKYAKKESKLYKGALQIIEYRLSIMDTLAEFLSFVKSDIEQGIEIHDWIKLIKCLQENKLKSEEECEELFTKLDAIIKKNAMDGVYQSSKKLIEQNDLGEEELDAMVEQIANGIWSEEGLKCENPEQRLKEIGSVGELWWPIYGLIDSIRILREHNRLE</sequence>
<gene>
    <name evidence="1" type="ORF">F7O84_04655</name>
</gene>
<evidence type="ECO:0008006" key="3">
    <source>
        <dbReference type="Google" id="ProtNLM"/>
    </source>
</evidence>
<comment type="caution">
    <text evidence="1">The sequence shown here is derived from an EMBL/GenBank/DDBJ whole genome shotgun (WGS) entry which is preliminary data.</text>
</comment>
<keyword evidence="2" id="KW-1185">Reference proteome</keyword>
<reference evidence="1 2" key="2">
    <citation type="submission" date="2020-02" db="EMBL/GenBank/DDBJ databases">
        <title>Candidatus Galacturonibacter soehngenii shows hetero-acetogenic catabolism of galacturonic acid but lacks a canonical carbon monoxide dehydrogenase/acetyl-CoA synthase complex.</title>
        <authorList>
            <person name="Diender M."/>
            <person name="Stouten G.R."/>
            <person name="Petersen J.F."/>
            <person name="Nielsen P.H."/>
            <person name="Dueholm M.S."/>
            <person name="Pronk J.T."/>
            <person name="Van Loosdrecht M.C.M."/>
        </authorList>
    </citation>
    <scope>NUCLEOTIDE SEQUENCE [LARGE SCALE GENOMIC DNA]</scope>
    <source>
        <strain evidence="1">GalUA</strain>
    </source>
</reference>
<dbReference type="Proteomes" id="UP000461768">
    <property type="component" value="Unassembled WGS sequence"/>
</dbReference>
<protein>
    <recommendedName>
        <fullName evidence="3">Squalene cyclase C-terminal domain-containing protein</fullName>
    </recommendedName>
</protein>
<reference evidence="1 2" key="1">
    <citation type="submission" date="2019-09" db="EMBL/GenBank/DDBJ databases">
        <authorList>
            <person name="Valk L.C."/>
        </authorList>
    </citation>
    <scope>NUCLEOTIDE SEQUENCE [LARGE SCALE GENOMIC DNA]</scope>
    <source>
        <strain evidence="1">GalUA</strain>
    </source>
</reference>
<dbReference type="RefSeq" id="WP_151142433.1">
    <property type="nucleotide sequence ID" value="NZ_WAGX01000004.1"/>
</dbReference>